<comment type="caution">
    <text evidence="1">The sequence shown here is derived from an EMBL/GenBank/DDBJ whole genome shotgun (WGS) entry which is preliminary data.</text>
</comment>
<evidence type="ECO:0000313" key="2">
    <source>
        <dbReference type="Proteomes" id="UP001055811"/>
    </source>
</evidence>
<organism evidence="1 2">
    <name type="scientific">Cichorium intybus</name>
    <name type="common">Chicory</name>
    <dbReference type="NCBI Taxonomy" id="13427"/>
    <lineage>
        <taxon>Eukaryota</taxon>
        <taxon>Viridiplantae</taxon>
        <taxon>Streptophyta</taxon>
        <taxon>Embryophyta</taxon>
        <taxon>Tracheophyta</taxon>
        <taxon>Spermatophyta</taxon>
        <taxon>Magnoliopsida</taxon>
        <taxon>eudicotyledons</taxon>
        <taxon>Gunneridae</taxon>
        <taxon>Pentapetalae</taxon>
        <taxon>asterids</taxon>
        <taxon>campanulids</taxon>
        <taxon>Asterales</taxon>
        <taxon>Asteraceae</taxon>
        <taxon>Cichorioideae</taxon>
        <taxon>Cichorieae</taxon>
        <taxon>Cichoriinae</taxon>
        <taxon>Cichorium</taxon>
    </lineage>
</organism>
<sequence length="355" mass="40264">MYRFFGYGIFFFLSLLQCVFPARTVPPASPPELTVKDLSGNDTWNSFSKFMDAGKGANFSGMSELKKYFHRFGYLDVDIENFTDTFDETLETAVINYQKKLGLPITGKLDSDTVTQIMSPRCGVSDNPNRKHKIHVSKHYAFFNGEPRWRKPAKSETMTLTYAFSESHMIDYLSYSDIRAAFQRSFSRWASTIPVNFTEIDDYRKADIKIAFYQGDHGDGVAFDGVLGVLAHAFSPENGRLHLDKAETWAVDFTSSKSNVAVDLESVATHEIGHILGLAHSSVQEAIMYPSLGPRTKKVDLKIDDVKGIQELYGSNPSFRYTPSMESDISLVTRPRLEKWVKWVTWLVLLVCFLF</sequence>
<reference evidence="1 2" key="2">
    <citation type="journal article" date="2022" name="Mol. Ecol. Resour.">
        <title>The genomes of chicory, endive, great burdock and yacon provide insights into Asteraceae paleo-polyploidization history and plant inulin production.</title>
        <authorList>
            <person name="Fan W."/>
            <person name="Wang S."/>
            <person name="Wang H."/>
            <person name="Wang A."/>
            <person name="Jiang F."/>
            <person name="Liu H."/>
            <person name="Zhao H."/>
            <person name="Xu D."/>
            <person name="Zhang Y."/>
        </authorList>
    </citation>
    <scope>NUCLEOTIDE SEQUENCE [LARGE SCALE GENOMIC DNA]</scope>
    <source>
        <strain evidence="2">cv. Punajuju</strain>
        <tissue evidence="1">Leaves</tissue>
    </source>
</reference>
<dbReference type="Proteomes" id="UP001055811">
    <property type="component" value="Linkage Group LG09"/>
</dbReference>
<reference evidence="2" key="1">
    <citation type="journal article" date="2022" name="Mol. Ecol. Resour.">
        <title>The genomes of chicory, endive, great burdock and yacon provide insights into Asteraceae palaeo-polyploidization history and plant inulin production.</title>
        <authorList>
            <person name="Fan W."/>
            <person name="Wang S."/>
            <person name="Wang H."/>
            <person name="Wang A."/>
            <person name="Jiang F."/>
            <person name="Liu H."/>
            <person name="Zhao H."/>
            <person name="Xu D."/>
            <person name="Zhang Y."/>
        </authorList>
    </citation>
    <scope>NUCLEOTIDE SEQUENCE [LARGE SCALE GENOMIC DNA]</scope>
    <source>
        <strain evidence="2">cv. Punajuju</strain>
    </source>
</reference>
<gene>
    <name evidence="1" type="ORF">L2E82_47654</name>
</gene>
<proteinExistence type="predicted"/>
<accession>A0ACB8YWD2</accession>
<name>A0ACB8YWD2_CICIN</name>
<keyword evidence="2" id="KW-1185">Reference proteome</keyword>
<dbReference type="EMBL" id="CM042017">
    <property type="protein sequence ID" value="KAI3689689.1"/>
    <property type="molecule type" value="Genomic_DNA"/>
</dbReference>
<evidence type="ECO:0000313" key="1">
    <source>
        <dbReference type="EMBL" id="KAI3689689.1"/>
    </source>
</evidence>
<protein>
    <submittedName>
        <fullName evidence="1">Uncharacterized protein</fullName>
    </submittedName>
</protein>